<organism evidence="10">
    <name type="scientific">uncultured Anaerotruncus sp</name>
    <dbReference type="NCBI Taxonomy" id="905011"/>
    <lineage>
        <taxon>Bacteria</taxon>
        <taxon>Bacillati</taxon>
        <taxon>Bacillota</taxon>
        <taxon>Clostridia</taxon>
        <taxon>Eubacteriales</taxon>
        <taxon>Oscillospiraceae</taxon>
        <taxon>Anaerotruncus</taxon>
        <taxon>environmental samples</taxon>
    </lineage>
</organism>
<dbReference type="GO" id="GO:0008897">
    <property type="term" value="F:holo-[acyl-carrier-protein] synthase activity"/>
    <property type="evidence" value="ECO:0007669"/>
    <property type="project" value="UniProtKB-UniRule"/>
</dbReference>
<gene>
    <name evidence="8 10" type="primary">acpS</name>
    <name evidence="10" type="ORF">SAMEA3545359_02502</name>
</gene>
<keyword evidence="7 8" id="KW-0275">Fatty acid biosynthesis</keyword>
<dbReference type="InterPro" id="IPR037143">
    <property type="entry name" value="4-PPantetheinyl_Trfase_dom_sf"/>
</dbReference>
<keyword evidence="6 8" id="KW-0443">Lipid metabolism</keyword>
<evidence type="ECO:0000256" key="3">
    <source>
        <dbReference type="ARBA" id="ARBA00022723"/>
    </source>
</evidence>
<accession>A0A1C6K1F8</accession>
<evidence type="ECO:0000256" key="5">
    <source>
        <dbReference type="ARBA" id="ARBA00022842"/>
    </source>
</evidence>
<comment type="subcellular location">
    <subcellularLocation>
        <location evidence="8">Cytoplasm</location>
    </subcellularLocation>
</comment>
<dbReference type="AlphaFoldDB" id="A0A1C6K1F8"/>
<feature type="binding site" evidence="8">
    <location>
        <position position="54"/>
    </location>
    <ligand>
        <name>Mg(2+)</name>
        <dbReference type="ChEBI" id="CHEBI:18420"/>
    </ligand>
</feature>
<dbReference type="GO" id="GO:0000287">
    <property type="term" value="F:magnesium ion binding"/>
    <property type="evidence" value="ECO:0007669"/>
    <property type="project" value="UniProtKB-UniRule"/>
</dbReference>
<dbReference type="Gene3D" id="3.90.470.20">
    <property type="entry name" value="4'-phosphopantetheinyl transferase domain"/>
    <property type="match status" value="1"/>
</dbReference>
<dbReference type="GO" id="GO:0005737">
    <property type="term" value="C:cytoplasm"/>
    <property type="evidence" value="ECO:0007669"/>
    <property type="project" value="UniProtKB-SubCell"/>
</dbReference>
<feature type="domain" description="4'-phosphopantetheinyl transferase" evidence="9">
    <location>
        <begin position="4"/>
        <end position="101"/>
    </location>
</feature>
<dbReference type="InterPro" id="IPR004568">
    <property type="entry name" value="Ppantetheine-prot_Trfase_dom"/>
</dbReference>
<evidence type="ECO:0000256" key="6">
    <source>
        <dbReference type="ARBA" id="ARBA00023098"/>
    </source>
</evidence>
<evidence type="ECO:0000256" key="8">
    <source>
        <dbReference type="HAMAP-Rule" id="MF_00101"/>
    </source>
</evidence>
<keyword evidence="1 8" id="KW-0444">Lipid biosynthesis</keyword>
<dbReference type="InterPro" id="IPR002582">
    <property type="entry name" value="ACPS"/>
</dbReference>
<evidence type="ECO:0000256" key="1">
    <source>
        <dbReference type="ARBA" id="ARBA00022516"/>
    </source>
</evidence>
<evidence type="ECO:0000259" key="9">
    <source>
        <dbReference type="Pfam" id="PF01648"/>
    </source>
</evidence>
<protein>
    <recommendedName>
        <fullName evidence="8">Holo-[acyl-carrier-protein] synthase</fullName>
        <shortName evidence="8">Holo-ACP synthase</shortName>
        <ecNumber evidence="8">2.7.8.7</ecNumber>
    </recommendedName>
    <alternativeName>
        <fullName evidence="8">4'-phosphopantetheinyl transferase AcpS</fullName>
    </alternativeName>
</protein>
<reference evidence="10" key="1">
    <citation type="submission" date="2015-09" db="EMBL/GenBank/DDBJ databases">
        <authorList>
            <consortium name="Pathogen Informatics"/>
        </authorList>
    </citation>
    <scope>NUCLEOTIDE SEQUENCE</scope>
    <source>
        <strain evidence="10">2789STDY5834896</strain>
    </source>
</reference>
<comment type="similarity">
    <text evidence="8">Belongs to the P-Pant transferase superfamily. AcpS family.</text>
</comment>
<keyword evidence="5 8" id="KW-0460">Magnesium</keyword>
<dbReference type="EC" id="2.7.8.7" evidence="8"/>
<keyword evidence="2 8" id="KW-0808">Transferase</keyword>
<dbReference type="NCBIfam" id="TIGR00516">
    <property type="entry name" value="acpS"/>
    <property type="match status" value="1"/>
</dbReference>
<dbReference type="GO" id="GO:0006633">
    <property type="term" value="P:fatty acid biosynthetic process"/>
    <property type="evidence" value="ECO:0007669"/>
    <property type="project" value="UniProtKB-UniRule"/>
</dbReference>
<dbReference type="HAMAP" id="MF_00101">
    <property type="entry name" value="AcpS"/>
    <property type="match status" value="1"/>
</dbReference>
<evidence type="ECO:0000256" key="7">
    <source>
        <dbReference type="ARBA" id="ARBA00023160"/>
    </source>
</evidence>
<keyword evidence="4 8" id="KW-0276">Fatty acid metabolism</keyword>
<evidence type="ECO:0000256" key="2">
    <source>
        <dbReference type="ARBA" id="ARBA00022679"/>
    </source>
</evidence>
<evidence type="ECO:0000313" key="10">
    <source>
        <dbReference type="EMBL" id="SCJ87825.1"/>
    </source>
</evidence>
<keyword evidence="8" id="KW-0963">Cytoplasm</keyword>
<feature type="binding site" evidence="8">
    <location>
        <position position="7"/>
    </location>
    <ligand>
        <name>Mg(2+)</name>
        <dbReference type="ChEBI" id="CHEBI:18420"/>
    </ligand>
</feature>
<dbReference type="InterPro" id="IPR008278">
    <property type="entry name" value="4-PPantetheinyl_Trfase_dom"/>
</dbReference>
<comment type="cofactor">
    <cofactor evidence="8">
        <name>Mg(2+)</name>
        <dbReference type="ChEBI" id="CHEBI:18420"/>
    </cofactor>
</comment>
<dbReference type="NCBIfam" id="TIGR00556">
    <property type="entry name" value="pantethn_trn"/>
    <property type="match status" value="1"/>
</dbReference>
<comment type="catalytic activity">
    <reaction evidence="8">
        <text>apo-[ACP] + CoA = holo-[ACP] + adenosine 3',5'-bisphosphate + H(+)</text>
        <dbReference type="Rhea" id="RHEA:12068"/>
        <dbReference type="Rhea" id="RHEA-COMP:9685"/>
        <dbReference type="Rhea" id="RHEA-COMP:9690"/>
        <dbReference type="ChEBI" id="CHEBI:15378"/>
        <dbReference type="ChEBI" id="CHEBI:29999"/>
        <dbReference type="ChEBI" id="CHEBI:57287"/>
        <dbReference type="ChEBI" id="CHEBI:58343"/>
        <dbReference type="ChEBI" id="CHEBI:64479"/>
        <dbReference type="EC" id="2.7.8.7"/>
    </reaction>
</comment>
<keyword evidence="3 8" id="KW-0479">Metal-binding</keyword>
<proteinExistence type="inferred from homology"/>
<name>A0A1C6K1F8_9FIRM</name>
<comment type="function">
    <text evidence="8">Transfers the 4'-phosphopantetheine moiety from coenzyme A to a Ser of acyl-carrier-protein.</text>
</comment>
<dbReference type="EMBL" id="FMHG01000002">
    <property type="protein sequence ID" value="SCJ87825.1"/>
    <property type="molecule type" value="Genomic_DNA"/>
</dbReference>
<dbReference type="Pfam" id="PF01648">
    <property type="entry name" value="ACPS"/>
    <property type="match status" value="1"/>
</dbReference>
<dbReference type="SUPFAM" id="SSF56214">
    <property type="entry name" value="4'-phosphopantetheinyl transferase"/>
    <property type="match status" value="1"/>
</dbReference>
<evidence type="ECO:0000256" key="4">
    <source>
        <dbReference type="ARBA" id="ARBA00022832"/>
    </source>
</evidence>
<sequence length="118" mass="13095">MLRCGCDIIEIERIKKSMEDPRFLQRVFTAGERDYFTQKNSAPQTVAGVFAAKEALVKLVGTGFRGLSFTDIEVVHTPQGKPYYRLAPRAAARLGDYEQLDLSISHDTGRAMAVAVCL</sequence>